<dbReference type="InterPro" id="IPR003657">
    <property type="entry name" value="WRKY_dom"/>
</dbReference>
<dbReference type="SUPFAM" id="SSF118290">
    <property type="entry name" value="WRKY DNA-binding domain"/>
    <property type="match status" value="1"/>
</dbReference>
<feature type="domain" description="WRKY" evidence="8">
    <location>
        <begin position="121"/>
        <end position="187"/>
    </location>
</feature>
<evidence type="ECO:0000256" key="6">
    <source>
        <dbReference type="ARBA" id="ARBA00060761"/>
    </source>
</evidence>
<dbReference type="STRING" id="51240.A0A1U6ZIF6"/>
<dbReference type="Pfam" id="PF03106">
    <property type="entry name" value="WRKY"/>
    <property type="match status" value="1"/>
</dbReference>
<evidence type="ECO:0000256" key="3">
    <source>
        <dbReference type="ARBA" id="ARBA00023125"/>
    </source>
</evidence>
<dbReference type="Proteomes" id="UP000619265">
    <property type="component" value="Unassembled WGS sequence"/>
</dbReference>
<evidence type="ECO:0000313" key="9">
    <source>
        <dbReference type="EMBL" id="KAF5478190.1"/>
    </source>
</evidence>
<keyword evidence="5" id="KW-0539">Nucleus</keyword>
<keyword evidence="4" id="KW-0804">Transcription</keyword>
<evidence type="ECO:0000256" key="5">
    <source>
        <dbReference type="ARBA" id="ARBA00023242"/>
    </source>
</evidence>
<evidence type="ECO:0000256" key="2">
    <source>
        <dbReference type="ARBA" id="ARBA00023015"/>
    </source>
</evidence>
<dbReference type="PANTHER" id="PTHR32096">
    <property type="entry name" value="WRKY TRANSCRIPTION FACTOR 30-RELATED-RELATED"/>
    <property type="match status" value="1"/>
</dbReference>
<dbReference type="GO" id="GO:0043565">
    <property type="term" value="F:sequence-specific DNA binding"/>
    <property type="evidence" value="ECO:0007669"/>
    <property type="project" value="InterPro"/>
</dbReference>
<accession>A0A2I4DVM1</accession>
<feature type="compositionally biased region" description="Basic and acidic residues" evidence="7">
    <location>
        <begin position="92"/>
        <end position="104"/>
    </location>
</feature>
<dbReference type="SMART" id="SM00774">
    <property type="entry name" value="WRKY"/>
    <property type="match status" value="1"/>
</dbReference>
<feature type="region of interest" description="Disordered" evidence="7">
    <location>
        <begin position="92"/>
        <end position="113"/>
    </location>
</feature>
<dbReference type="FunFam" id="2.20.25.80:FF:000007">
    <property type="entry name" value="WRKY transcription factor 22"/>
    <property type="match status" value="1"/>
</dbReference>
<name>A0A2I4DVM1_JUGRE</name>
<dbReference type="Gramene" id="Jr02_17180_p1">
    <property type="protein sequence ID" value="cds.Jr02_17180_p1"/>
    <property type="gene ID" value="Jr02_17180"/>
</dbReference>
<keyword evidence="3" id="KW-0238">DNA-binding</keyword>
<evidence type="ECO:0000256" key="1">
    <source>
        <dbReference type="ARBA" id="ARBA00004123"/>
    </source>
</evidence>
<dbReference type="PROSITE" id="PS50811">
    <property type="entry name" value="WRKY"/>
    <property type="match status" value="1"/>
</dbReference>
<dbReference type="AlphaFoldDB" id="A0A2I4DVM1"/>
<comment type="similarity">
    <text evidence="6">Belongs to the WRKY group II-e family.</text>
</comment>
<proteinExistence type="inferred from homology"/>
<dbReference type="Gene3D" id="2.20.25.80">
    <property type="entry name" value="WRKY domain"/>
    <property type="match status" value="1"/>
</dbReference>
<dbReference type="InterPro" id="IPR044810">
    <property type="entry name" value="WRKY_plant"/>
</dbReference>
<reference evidence="9" key="2">
    <citation type="submission" date="2020-03" db="EMBL/GenBank/DDBJ databases">
        <title>Walnut 2.0.</title>
        <authorList>
            <person name="Marrano A."/>
            <person name="Britton M."/>
            <person name="Zimin A.V."/>
            <person name="Zaini P.A."/>
            <person name="Workman R."/>
            <person name="Puiu D."/>
            <person name="Bianco L."/>
            <person name="Allen B.J."/>
            <person name="Troggio M."/>
            <person name="Leslie C.A."/>
            <person name="Timp W."/>
            <person name="Dendekar A."/>
            <person name="Salzberg S.L."/>
            <person name="Neale D.B."/>
        </authorList>
    </citation>
    <scope>NUCLEOTIDE SEQUENCE</scope>
    <source>
        <tissue evidence="9">Leaves</tissue>
    </source>
</reference>
<dbReference type="InterPro" id="IPR036576">
    <property type="entry name" value="WRKY_dom_sf"/>
</dbReference>
<evidence type="ECO:0000259" key="8">
    <source>
        <dbReference type="PROSITE" id="PS50811"/>
    </source>
</evidence>
<evidence type="ECO:0000256" key="7">
    <source>
        <dbReference type="SAM" id="MobiDB-lite"/>
    </source>
</evidence>
<organism evidence="9 10">
    <name type="scientific">Juglans regia</name>
    <name type="common">English walnut</name>
    <dbReference type="NCBI Taxonomy" id="51240"/>
    <lineage>
        <taxon>Eukaryota</taxon>
        <taxon>Viridiplantae</taxon>
        <taxon>Streptophyta</taxon>
        <taxon>Embryophyta</taxon>
        <taxon>Tracheophyta</taxon>
        <taxon>Spermatophyta</taxon>
        <taxon>Magnoliopsida</taxon>
        <taxon>eudicotyledons</taxon>
        <taxon>Gunneridae</taxon>
        <taxon>Pentapetalae</taxon>
        <taxon>rosids</taxon>
        <taxon>fabids</taxon>
        <taxon>Fagales</taxon>
        <taxon>Juglandaceae</taxon>
        <taxon>Juglans</taxon>
    </lineage>
</organism>
<feature type="compositionally biased region" description="Polar residues" evidence="7">
    <location>
        <begin position="190"/>
        <end position="200"/>
    </location>
</feature>
<reference evidence="9" key="1">
    <citation type="submission" date="2015-10" db="EMBL/GenBank/DDBJ databases">
        <authorList>
            <person name="Martinez-Garcia P.J."/>
            <person name="Crepeau M.W."/>
            <person name="Puiu D."/>
            <person name="Gonzalez-Ibeas D."/>
            <person name="Whalen J."/>
            <person name="Stevens K."/>
            <person name="Paul R."/>
            <person name="Butterfield T."/>
            <person name="Britton M."/>
            <person name="Reagan R."/>
            <person name="Chakraborty S."/>
            <person name="Walawage S.L."/>
            <person name="Vasquez-Gross H.A."/>
            <person name="Cardeno C."/>
            <person name="Famula R."/>
            <person name="Pratt K."/>
            <person name="Kuruganti S."/>
            <person name="Aradhya M.K."/>
            <person name="Leslie C.A."/>
            <person name="Dandekar A.M."/>
            <person name="Salzberg S.L."/>
            <person name="Wegrzyn J.L."/>
            <person name="Langley C.H."/>
            <person name="Neale D.B."/>
        </authorList>
    </citation>
    <scope>NUCLEOTIDE SEQUENCE</scope>
    <source>
        <tissue evidence="9">Leaves</tissue>
    </source>
</reference>
<evidence type="ECO:0000256" key="4">
    <source>
        <dbReference type="ARBA" id="ARBA00023163"/>
    </source>
</evidence>
<comment type="subcellular location">
    <subcellularLocation>
        <location evidence="1">Nucleus</location>
    </subcellularLocation>
</comment>
<dbReference type="EMBL" id="LIHL02000002">
    <property type="protein sequence ID" value="KAF5478190.1"/>
    <property type="molecule type" value="Genomic_DNA"/>
</dbReference>
<keyword evidence="2" id="KW-0805">Transcription regulation</keyword>
<dbReference type="GO" id="GO:0005634">
    <property type="term" value="C:nucleus"/>
    <property type="evidence" value="ECO:0007669"/>
    <property type="project" value="UniProtKB-SubCell"/>
</dbReference>
<sequence length="311" mass="35004">MSDFGRMEDWDLQAVVRGCINEARPTIFGNPKSCFAPLSAVEDDLLSFPEISETATVLDELDKLYKPLIYPVLQPVPSQTILASSVSVPKEIKQPEQKPSIKEPRRSRKNQHKRVVQHVTAAEGLCSDMWAWRKYGQKPIKGSPYPRSYYRCSSSKGCSARKQVERSPLEPGVFIVTYSSEHNHTRPTRRNSLAGSTRSKFPTPKRKNNSPSSSKVLSPTTPLMASIEDEFVQSASLKKEEEQMVQENENNGTFNMPDMILDSDIDLFPSLEDFDELTAEPAMDGCFLDQLLDNFPVPWFVERSTAVSDGH</sequence>
<protein>
    <recommendedName>
        <fullName evidence="8">WRKY domain-containing protein</fullName>
    </recommendedName>
</protein>
<evidence type="ECO:0000313" key="10">
    <source>
        <dbReference type="Proteomes" id="UP000619265"/>
    </source>
</evidence>
<feature type="region of interest" description="Disordered" evidence="7">
    <location>
        <begin position="179"/>
        <end position="220"/>
    </location>
</feature>
<dbReference type="KEGG" id="jre:108983872"/>
<dbReference type="GO" id="GO:0003700">
    <property type="term" value="F:DNA-binding transcription factor activity"/>
    <property type="evidence" value="ECO:0007669"/>
    <property type="project" value="InterPro"/>
</dbReference>
<comment type="caution">
    <text evidence="9">The sequence shown here is derived from an EMBL/GenBank/DDBJ whole genome shotgun (WGS) entry which is preliminary data.</text>
</comment>
<dbReference type="PANTHER" id="PTHR32096:SF80">
    <property type="entry name" value="WRKY TRANSCRIPTION FACTOR 27-RELATED"/>
    <property type="match status" value="1"/>
</dbReference>
<gene>
    <name evidence="9" type="ORF">F2P56_004772</name>
</gene>